<comment type="cofactor">
    <cofactor evidence="2">
        <name>Mn(2+)</name>
        <dbReference type="ChEBI" id="CHEBI:29035"/>
    </cofactor>
</comment>
<dbReference type="GO" id="GO:0006493">
    <property type="term" value="P:protein O-linked glycosylation"/>
    <property type="evidence" value="ECO:0007669"/>
    <property type="project" value="TreeGrafter"/>
</dbReference>
<dbReference type="RefSeq" id="XP_027198459.1">
    <property type="nucleotide sequence ID" value="XM_027342658.1"/>
</dbReference>
<dbReference type="EC" id="2.4.1.-" evidence="2"/>
<accession>A0A6P6Y2A4</accession>
<dbReference type="KEGG" id="dpte:113792733"/>
<dbReference type="SUPFAM" id="SSF53448">
    <property type="entry name" value="Nucleotide-diphospho-sugar transferases"/>
    <property type="match status" value="1"/>
</dbReference>
<gene>
    <name evidence="6" type="primary">LOC113792733</name>
</gene>
<dbReference type="Gene3D" id="2.80.10.50">
    <property type="match status" value="1"/>
</dbReference>
<dbReference type="SUPFAM" id="SSF50370">
    <property type="entry name" value="Ricin B-like lectins"/>
    <property type="match status" value="1"/>
</dbReference>
<dbReference type="UniPathway" id="UPA00378"/>
<proteinExistence type="inferred from homology"/>
<dbReference type="AlphaFoldDB" id="A0A6P6Y2A4"/>
<keyword evidence="2" id="KW-0464">Manganese</keyword>
<dbReference type="GO" id="GO:0000139">
    <property type="term" value="C:Golgi membrane"/>
    <property type="evidence" value="ECO:0007669"/>
    <property type="project" value="UniProtKB-SubCell"/>
</dbReference>
<comment type="subcellular location">
    <subcellularLocation>
        <location evidence="2">Golgi apparatus membrane</location>
        <topology evidence="2">Single-pass type II membrane protein</topology>
    </subcellularLocation>
</comment>
<dbReference type="GO" id="GO:0004653">
    <property type="term" value="F:polypeptide N-acetylgalactosaminyltransferase activity"/>
    <property type="evidence" value="ECO:0007669"/>
    <property type="project" value="TreeGrafter"/>
</dbReference>
<evidence type="ECO:0000259" key="4">
    <source>
        <dbReference type="Pfam" id="PF00535"/>
    </source>
</evidence>
<dbReference type="InParanoid" id="A0A6P6Y2A4"/>
<dbReference type="Gene3D" id="3.40.50.11960">
    <property type="match status" value="1"/>
</dbReference>
<dbReference type="InterPro" id="IPR035992">
    <property type="entry name" value="Ricin_B-like_lectins"/>
</dbReference>
<keyword evidence="2" id="KW-0808">Transferase</keyword>
<dbReference type="OrthoDB" id="1741717at2759"/>
<name>A0A6P6Y2A4_DERPT</name>
<feature type="compositionally biased region" description="Polar residues" evidence="3">
    <location>
        <begin position="248"/>
        <end position="266"/>
    </location>
</feature>
<dbReference type="OMA" id="AYVWPNL"/>
<keyword evidence="2" id="KW-0430">Lectin</keyword>
<dbReference type="InterPro" id="IPR001173">
    <property type="entry name" value="Glyco_trans_2-like"/>
</dbReference>
<keyword evidence="5" id="KW-1185">Reference proteome</keyword>
<dbReference type="Proteomes" id="UP000515146">
    <property type="component" value="Unplaced"/>
</dbReference>
<keyword evidence="1 2" id="KW-1015">Disulfide bond</keyword>
<sequence>MHDSLVFSRLDENLFQGILVVSSSDKLSSLEWLKRIIENSKNKSNLEFQPVLENGEKTLRFDQDYLDPVTKQIEPIRCHCAMLDNKYYTTQIYLVELSEPTEFPERFYDYIHGILIYLDSNDEHCLENLNKWTEYIDLMENCAIKILSCEKANEHGSVPRIDIQNYCIDKGFELIELTADHSIDDDDDEFGEQDSFERLYKAIQAYVWPNLNYKEKHSSSHKISSNDTLITQINRLNCADTNDKDLSHQPSSTSANDMAVPSSSSFDPKPGGNDVNAQITEHEADKFESMFSKLTHIKEKASKMENDEERKRYAQQMAIAFWNSIADDDDDDDDDHDDEVLFSNDEDPNHVYTIFYSEYRENLYEWTDLSRMEQSKYGKLSYSIYQQLTWLNSPKLNEFGVNGKANQNVPNDRRAPDNRPSKCRHWHYDPRAMPNVSVIIPFHDEDPIVLTRTIFSVLLNSPRSLLKEIIIVADGQNQFANKTISHLESEIYSNKYYPNFLENLEIYRSFMSESCLDYLPLLFGEKIDKIRIFKTQERYGWSHSIRNIMHQVTGDVMVFLTSHTEVSANWLIPLIAPIVGNKHTITMPNIGHISEIDFHFSIEPQSTLYWNGGLDIDKVALDQSNDDIFVAEWNKNLTMPTLPRQVDLLSQVYFAIDVEYALEIDLFDSDYVVNPNAGNIIWDYTYKLRKCGGRILRIPCSVIYQLKKPLAHHPMGEILDRTHQAFQYRYEPDCLLKQFANEFLDPSLLWQTFYVHHPMLKDFDCQSIPLFNIDAVICSGRPPPKARERITLKNDMIVMQTFRRQLSSPNVAYGQLANIEYAVCLAPEPKTTPNKYRSMVSCYCWEKPRARTFRLNGEGRLFYGNKCLIPKLDSKQIVMDDCQHKLSTSWHYNRKQQQLSTLSSKCLDYWPDQGLLFTQCEWNHNNNNKSSQLWHWIH</sequence>
<feature type="region of interest" description="Disordered" evidence="3">
    <location>
        <begin position="240"/>
        <end position="276"/>
    </location>
</feature>
<feature type="domain" description="Glycosyltransferase 2-like" evidence="4">
    <location>
        <begin position="526"/>
        <end position="602"/>
    </location>
</feature>
<dbReference type="InterPro" id="IPR029044">
    <property type="entry name" value="Nucleotide-diphossugar_trans"/>
</dbReference>
<reference evidence="6" key="1">
    <citation type="submission" date="2025-08" db="UniProtKB">
        <authorList>
            <consortium name="RefSeq"/>
        </authorList>
    </citation>
    <scope>IDENTIFICATION</scope>
    <source>
        <strain evidence="6">Airmid</strain>
    </source>
</reference>
<evidence type="ECO:0000256" key="2">
    <source>
        <dbReference type="RuleBase" id="RU361242"/>
    </source>
</evidence>
<evidence type="ECO:0000256" key="3">
    <source>
        <dbReference type="SAM" id="MobiDB-lite"/>
    </source>
</evidence>
<comment type="similarity">
    <text evidence="2">Belongs to the glycosyltransferase 2 family. GalNAc-T subfamily.</text>
</comment>
<organism evidence="5 6">
    <name type="scientific">Dermatophagoides pteronyssinus</name>
    <name type="common">European house dust mite</name>
    <dbReference type="NCBI Taxonomy" id="6956"/>
    <lineage>
        <taxon>Eukaryota</taxon>
        <taxon>Metazoa</taxon>
        <taxon>Ecdysozoa</taxon>
        <taxon>Arthropoda</taxon>
        <taxon>Chelicerata</taxon>
        <taxon>Arachnida</taxon>
        <taxon>Acari</taxon>
        <taxon>Acariformes</taxon>
        <taxon>Sarcoptiformes</taxon>
        <taxon>Astigmata</taxon>
        <taxon>Psoroptidia</taxon>
        <taxon>Analgoidea</taxon>
        <taxon>Pyroglyphidae</taxon>
        <taxon>Dermatophagoidinae</taxon>
        <taxon>Dermatophagoides</taxon>
    </lineage>
</organism>
<dbReference type="Pfam" id="PF00535">
    <property type="entry name" value="Glycos_transf_2"/>
    <property type="match status" value="1"/>
</dbReference>
<keyword evidence="2" id="KW-0328">Glycosyltransferase</keyword>
<keyword evidence="2" id="KW-0333">Golgi apparatus</keyword>
<dbReference type="PANTHER" id="PTHR11675">
    <property type="entry name" value="N-ACETYLGALACTOSAMINYLTRANSFERASE"/>
    <property type="match status" value="1"/>
</dbReference>
<dbReference type="GO" id="GO:0030246">
    <property type="term" value="F:carbohydrate binding"/>
    <property type="evidence" value="ECO:0007669"/>
    <property type="project" value="UniProtKB-KW"/>
</dbReference>
<evidence type="ECO:0000256" key="1">
    <source>
        <dbReference type="ARBA" id="ARBA00023157"/>
    </source>
</evidence>
<dbReference type="PANTHER" id="PTHR11675:SF126">
    <property type="entry name" value="RICIN B LECTIN DOMAIN-CONTAINING PROTEIN"/>
    <property type="match status" value="1"/>
</dbReference>
<dbReference type="Pfam" id="PF10199">
    <property type="entry name" value="Adaptin_binding"/>
    <property type="match status" value="1"/>
</dbReference>
<dbReference type="Gene3D" id="3.90.550.10">
    <property type="entry name" value="Spore Coat Polysaccharide Biosynthesis Protein SpsA, Chain A"/>
    <property type="match status" value="1"/>
</dbReference>
<comment type="pathway">
    <text evidence="2">Protein modification; protein glycosylation.</text>
</comment>
<evidence type="ECO:0000313" key="5">
    <source>
        <dbReference type="Proteomes" id="UP000515146"/>
    </source>
</evidence>
<evidence type="ECO:0000313" key="6">
    <source>
        <dbReference type="RefSeq" id="XP_027198459.1"/>
    </source>
</evidence>
<protein>
    <recommendedName>
        <fullName evidence="2">Polypeptide N-acetylgalactosaminyltransferase</fullName>
        <ecNumber evidence="2">2.4.1.-</ecNumber>
    </recommendedName>
    <alternativeName>
        <fullName evidence="2">Protein-UDP acetylgalactosaminyltransferase</fullName>
    </alternativeName>
</protein>